<organism evidence="3 4">
    <name type="scientific">Rhizobium soli</name>
    <dbReference type="NCBI Taxonomy" id="424798"/>
    <lineage>
        <taxon>Bacteria</taxon>
        <taxon>Pseudomonadati</taxon>
        <taxon>Pseudomonadota</taxon>
        <taxon>Alphaproteobacteria</taxon>
        <taxon>Hyphomicrobiales</taxon>
        <taxon>Rhizobiaceae</taxon>
        <taxon>Rhizobium/Agrobacterium group</taxon>
        <taxon>Rhizobium</taxon>
    </lineage>
</organism>
<dbReference type="EMBL" id="JACHBU010000012">
    <property type="protein sequence ID" value="MBB6510953.1"/>
    <property type="molecule type" value="Genomic_DNA"/>
</dbReference>
<keyword evidence="1" id="KW-0472">Membrane</keyword>
<evidence type="ECO:0008006" key="5">
    <source>
        <dbReference type="Google" id="ProtNLM"/>
    </source>
</evidence>
<keyword evidence="4" id="KW-1185">Reference proteome</keyword>
<keyword evidence="1" id="KW-1133">Transmembrane helix</keyword>
<evidence type="ECO:0000256" key="2">
    <source>
        <dbReference type="SAM" id="SignalP"/>
    </source>
</evidence>
<evidence type="ECO:0000256" key="1">
    <source>
        <dbReference type="SAM" id="Phobius"/>
    </source>
</evidence>
<comment type="caution">
    <text evidence="3">The sequence shown here is derived from an EMBL/GenBank/DDBJ whole genome shotgun (WGS) entry which is preliminary data.</text>
</comment>
<keyword evidence="1" id="KW-0812">Transmembrane</keyword>
<feature type="transmembrane region" description="Helical" evidence="1">
    <location>
        <begin position="56"/>
        <end position="89"/>
    </location>
</feature>
<protein>
    <recommendedName>
        <fullName evidence="5">Antifreeze protein</fullName>
    </recommendedName>
</protein>
<accession>A0A7X0JNQ2</accession>
<evidence type="ECO:0000313" key="3">
    <source>
        <dbReference type="EMBL" id="MBB6510953.1"/>
    </source>
</evidence>
<feature type="chain" id="PRO_5031451187" description="Antifreeze protein" evidence="2">
    <location>
        <begin position="24"/>
        <end position="145"/>
    </location>
</feature>
<proteinExistence type="predicted"/>
<keyword evidence="2" id="KW-0732">Signal</keyword>
<evidence type="ECO:0000313" key="4">
    <source>
        <dbReference type="Proteomes" id="UP000585437"/>
    </source>
</evidence>
<reference evidence="3 4" key="1">
    <citation type="submission" date="2020-08" db="EMBL/GenBank/DDBJ databases">
        <title>The Agave Microbiome: Exploring the role of microbial communities in plant adaptations to desert environments.</title>
        <authorList>
            <person name="Partida-Martinez L.P."/>
        </authorList>
    </citation>
    <scope>NUCLEOTIDE SEQUENCE [LARGE SCALE GENOMIC DNA]</scope>
    <source>
        <strain evidence="3 4">AS3.12</strain>
    </source>
</reference>
<dbReference type="AlphaFoldDB" id="A0A7X0JNQ2"/>
<feature type="signal peptide" evidence="2">
    <location>
        <begin position="1"/>
        <end position="23"/>
    </location>
</feature>
<name>A0A7X0JNQ2_9HYPH</name>
<sequence length="145" mass="14599">MKKLAIIVISIMTAFTGYVPAQATPKAPIAATAPVTDSRFNTETTTAAMFPAASDATAIATIVGIVMIAATVTATAATIVVTITAAAIMRALSSAASLQAPSSAARSLRRTATAAAAVQRVTARTAPLTTRISPARDHVASAAKF</sequence>
<dbReference type="Proteomes" id="UP000585437">
    <property type="component" value="Unassembled WGS sequence"/>
</dbReference>
<gene>
    <name evidence="3" type="ORF">F4695_004345</name>
</gene>